<dbReference type="EMBL" id="AP014936">
    <property type="protein sequence ID" value="BAU47470.1"/>
    <property type="molecule type" value="Genomic_DNA"/>
</dbReference>
<reference evidence="1 2" key="1">
    <citation type="submission" date="2015-08" db="EMBL/GenBank/DDBJ databases">
        <title>Complete genome sequence of Sulfurifustis variabilis.</title>
        <authorList>
            <person name="Miura A."/>
            <person name="Kojima H."/>
            <person name="Fukui M."/>
        </authorList>
    </citation>
    <scope>NUCLEOTIDE SEQUENCE [LARGE SCALE GENOMIC DNA]</scope>
    <source>
        <strain evidence="2">skN76</strain>
    </source>
</reference>
<dbReference type="KEGG" id="sva:SVA_0891"/>
<proteinExistence type="predicted"/>
<accession>A0A1B4V1W3</accession>
<protein>
    <submittedName>
        <fullName evidence="1">Uncharacterized protein</fullName>
    </submittedName>
</protein>
<dbReference type="RefSeq" id="WP_096459320.1">
    <property type="nucleotide sequence ID" value="NZ_AP014936.1"/>
</dbReference>
<sequence>MSADLLDAVNAALAGKWDRAHAIVQRDEDDPFACWLHAVLHKIEGDAGNSRYWYARTGHSYGEFADAQQELAAIKRELESGRRDER</sequence>
<evidence type="ECO:0000313" key="2">
    <source>
        <dbReference type="Proteomes" id="UP000218899"/>
    </source>
</evidence>
<gene>
    <name evidence="1" type="ORF">SVA_0891</name>
</gene>
<dbReference type="OrthoDB" id="370799at2"/>
<evidence type="ECO:0000313" key="1">
    <source>
        <dbReference type="EMBL" id="BAU47470.1"/>
    </source>
</evidence>
<keyword evidence="2" id="KW-1185">Reference proteome</keyword>
<organism evidence="1 2">
    <name type="scientific">Sulfurifustis variabilis</name>
    <dbReference type="NCBI Taxonomy" id="1675686"/>
    <lineage>
        <taxon>Bacteria</taxon>
        <taxon>Pseudomonadati</taxon>
        <taxon>Pseudomonadota</taxon>
        <taxon>Gammaproteobacteria</taxon>
        <taxon>Acidiferrobacterales</taxon>
        <taxon>Acidiferrobacteraceae</taxon>
        <taxon>Sulfurifustis</taxon>
    </lineage>
</organism>
<dbReference type="AlphaFoldDB" id="A0A1B4V1W3"/>
<dbReference type="Proteomes" id="UP000218899">
    <property type="component" value="Chromosome"/>
</dbReference>
<name>A0A1B4V1W3_9GAMM</name>